<evidence type="ECO:0008006" key="4">
    <source>
        <dbReference type="Google" id="ProtNLM"/>
    </source>
</evidence>
<dbReference type="Proteomes" id="UP001165079">
    <property type="component" value="Unassembled WGS sequence"/>
</dbReference>
<protein>
    <recommendedName>
        <fullName evidence="4">Secreted protein</fullName>
    </recommendedName>
</protein>
<gene>
    <name evidence="2" type="ORF">Afil01_36950</name>
</gene>
<evidence type="ECO:0000313" key="3">
    <source>
        <dbReference type="Proteomes" id="UP001165079"/>
    </source>
</evidence>
<proteinExistence type="predicted"/>
<keyword evidence="3" id="KW-1185">Reference proteome</keyword>
<evidence type="ECO:0000313" key="2">
    <source>
        <dbReference type="EMBL" id="GLZ78888.1"/>
    </source>
</evidence>
<evidence type="ECO:0000256" key="1">
    <source>
        <dbReference type="SAM" id="SignalP"/>
    </source>
</evidence>
<feature type="signal peptide" evidence="1">
    <location>
        <begin position="1"/>
        <end position="28"/>
    </location>
</feature>
<name>A0A9W6SMD7_9ACTN</name>
<dbReference type="AlphaFoldDB" id="A0A9W6SMD7"/>
<feature type="chain" id="PRO_5040792639" description="Secreted protein" evidence="1">
    <location>
        <begin position="29"/>
        <end position="384"/>
    </location>
</feature>
<sequence length="384" mass="40940">MWTVPRSQWTAVAALALAVALLPLPAHAAEAADLRFTPERADRSLLDALDAALPNTSVSALLDGANRTGHACDAPVAALAASFCWNDADAATPGWMPQGVTTSADATGTPDYDGRETMIVSWYDTADGGATDKGVRLSFVDLTDPTAPRYRHVLLAEPVWRDGEATFEPVRVHAGGIAWYGDRLYVVDTWNGVRVFGLDHLWRVGADLPGAFGRQDDGTFQGRGYSYVLAQTAMYRHTATGDAPELRLSFISVDRGPEDALLLGEYADSPGAARLARLPLAADGLPREGEDGVARADGVWTPGLATAQGAVAVGDRFLLSVSDGDGDRDGGELAVWRPGEAPVVGFDVLPQGPESFSYWPSRDRVWSASEPPGRRYVYAFSPPS</sequence>
<comment type="caution">
    <text evidence="2">The sequence shown here is derived from an EMBL/GenBank/DDBJ whole genome shotgun (WGS) entry which is preliminary data.</text>
</comment>
<reference evidence="2" key="1">
    <citation type="submission" date="2023-03" db="EMBL/GenBank/DDBJ databases">
        <title>Actinorhabdospora filicis NBRC 111898.</title>
        <authorList>
            <person name="Ichikawa N."/>
            <person name="Sato H."/>
            <person name="Tonouchi N."/>
        </authorList>
    </citation>
    <scope>NUCLEOTIDE SEQUENCE</scope>
    <source>
        <strain evidence="2">NBRC 111898</strain>
    </source>
</reference>
<keyword evidence="1" id="KW-0732">Signal</keyword>
<dbReference type="EMBL" id="BSTX01000002">
    <property type="protein sequence ID" value="GLZ78888.1"/>
    <property type="molecule type" value="Genomic_DNA"/>
</dbReference>
<organism evidence="2 3">
    <name type="scientific">Actinorhabdospora filicis</name>
    <dbReference type="NCBI Taxonomy" id="1785913"/>
    <lineage>
        <taxon>Bacteria</taxon>
        <taxon>Bacillati</taxon>
        <taxon>Actinomycetota</taxon>
        <taxon>Actinomycetes</taxon>
        <taxon>Micromonosporales</taxon>
        <taxon>Micromonosporaceae</taxon>
        <taxon>Actinorhabdospora</taxon>
    </lineage>
</organism>
<accession>A0A9W6SMD7</accession>